<comment type="function">
    <text evidence="1">Involved in peptidolytic degradation of cyclic heptapeptide hepatotoxin microcystin (MC).</text>
</comment>
<dbReference type="InterPro" id="IPR009197">
    <property type="entry name" value="MlrC"/>
</dbReference>
<proteinExistence type="inferred from homology"/>
<keyword evidence="1" id="KW-0482">Metalloprotease</keyword>
<keyword evidence="1" id="KW-0479">Metal-binding</keyword>
<dbReference type="GO" id="GO:0046872">
    <property type="term" value="F:metal ion binding"/>
    <property type="evidence" value="ECO:0007669"/>
    <property type="project" value="UniProtKB-KW"/>
</dbReference>
<evidence type="ECO:0000313" key="4">
    <source>
        <dbReference type="EMBL" id="QJC57933.1"/>
    </source>
</evidence>
<dbReference type="EMBL" id="CP051461">
    <property type="protein sequence ID" value="QJC57933.1"/>
    <property type="molecule type" value="Genomic_DNA"/>
</dbReference>
<dbReference type="InterPro" id="IPR015995">
    <property type="entry name" value="MlrC_N"/>
</dbReference>
<comment type="similarity">
    <text evidence="1">Belongs to the peptidase M81 family.</text>
</comment>
<dbReference type="GO" id="GO:0008237">
    <property type="term" value="F:metallopeptidase activity"/>
    <property type="evidence" value="ECO:0007669"/>
    <property type="project" value="UniProtKB-KW"/>
</dbReference>
<evidence type="ECO:0000259" key="2">
    <source>
        <dbReference type="Pfam" id="PF07171"/>
    </source>
</evidence>
<dbReference type="Proteomes" id="UP000502041">
    <property type="component" value="Chromosome"/>
</dbReference>
<dbReference type="KEGG" id="pvac:HC248_03265"/>
<dbReference type="GO" id="GO:0006508">
    <property type="term" value="P:proteolysis"/>
    <property type="evidence" value="ECO:0007669"/>
    <property type="project" value="UniProtKB-KW"/>
</dbReference>
<dbReference type="Pfam" id="PF07171">
    <property type="entry name" value="MlrC_C"/>
    <property type="match status" value="1"/>
</dbReference>
<dbReference type="RefSeq" id="WP_168923381.1">
    <property type="nucleotide sequence ID" value="NZ_CP051461.1"/>
</dbReference>
<dbReference type="Pfam" id="PF07364">
    <property type="entry name" value="DUF1485"/>
    <property type="match status" value="1"/>
</dbReference>
<dbReference type="AlphaFoldDB" id="A0A6H2HDR5"/>
<protein>
    <recommendedName>
        <fullName evidence="1">Microcystinase C</fullName>
        <shortName evidence="1">MlrC</shortName>
    </recommendedName>
</protein>
<comment type="cofactor">
    <cofactor evidence="1">
        <name>Zn(2+)</name>
        <dbReference type="ChEBI" id="CHEBI:29105"/>
    </cofactor>
    <text evidence="1">Binds 1 zinc ion per subunit.</text>
</comment>
<evidence type="ECO:0000256" key="1">
    <source>
        <dbReference type="PIRNR" id="PIRNR012702"/>
    </source>
</evidence>
<evidence type="ECO:0000259" key="3">
    <source>
        <dbReference type="Pfam" id="PF07364"/>
    </source>
</evidence>
<dbReference type="InterPro" id="IPR010799">
    <property type="entry name" value="MlrC_C"/>
</dbReference>
<name>A0A6H2HDR5_9BURK</name>
<keyword evidence="5" id="KW-1185">Reference proteome</keyword>
<gene>
    <name evidence="4" type="ORF">HC248_03265</name>
</gene>
<feature type="domain" description="Microcystin LR degradation protein MlrC C-terminal" evidence="2">
    <location>
        <begin position="301"/>
        <end position="484"/>
    </location>
</feature>
<evidence type="ECO:0000313" key="5">
    <source>
        <dbReference type="Proteomes" id="UP000502041"/>
    </source>
</evidence>
<dbReference type="PIRSF" id="PIRSF012702">
    <property type="entry name" value="UCP012702"/>
    <property type="match status" value="1"/>
</dbReference>
<keyword evidence="1" id="KW-0645">Protease</keyword>
<accession>A0A6H2HDR5</accession>
<keyword evidence="1" id="KW-0378">Hydrolase</keyword>
<feature type="domain" description="Microcystin LR degradation protein MlrC N-terminal" evidence="3">
    <location>
        <begin position="4"/>
        <end position="287"/>
    </location>
</feature>
<organism evidence="4 5">
    <name type="scientific">Polaromonas vacuolata</name>
    <dbReference type="NCBI Taxonomy" id="37448"/>
    <lineage>
        <taxon>Bacteria</taxon>
        <taxon>Pseudomonadati</taxon>
        <taxon>Pseudomonadota</taxon>
        <taxon>Betaproteobacteria</taxon>
        <taxon>Burkholderiales</taxon>
        <taxon>Comamonadaceae</taxon>
        <taxon>Polaromonas</taxon>
    </lineage>
</organism>
<reference evidence="4 5" key="1">
    <citation type="submission" date="2020-04" db="EMBL/GenBank/DDBJ databases">
        <title>Complete genome of a Psychrophilic, Marine, Gas Vacuolate Bacterium Polaromonas vacuolata KCTC 22033T.</title>
        <authorList>
            <person name="Hwang K."/>
            <person name="Kim K.M."/>
        </authorList>
    </citation>
    <scope>NUCLEOTIDE SEQUENCE [LARGE SCALE GENOMIC DNA]</scope>
    <source>
        <strain evidence="4 5">KCTC 22033</strain>
    </source>
</reference>
<sequence>MQRKILIARFNHETNTFSPIETTLKAFSPKWKLDAYKDQKGARTAMGAFLDIAESVLNASLITPVSATANPSGTVAAQAYDTICTAILEAVAQGCDAIMLDLHGAMVTENAADGEGVLLEKIRQIAANVPICVALDLHGNVTQKMMDNCDIIVGFKTYPHIDMYETGMHAGLLLTRLLEQKIKPVMAWRQLPLLSHTLMSNTSESAMQRAVFAASAAQTEPGVLAVSIMAGFSLADFEDAGVSVVVVTDQNADLADAVAARISEQIWADREGFIYTSEPLAISLQHAQALASSAATGPVLLLDHSDNVMSGGSCDTMDVLEAALQAGLSDIAVGPICDPAAVAELVNAGLGATVTIALGNKTFLKSQNLRKTPVVLTGVVRTISAGEFRVSGPIYTGSTVKMGRTVLFDIGAAQILVTQERIEPYDLGLFTSVGIVPAEKTYLLLKSRMYCRPVFEPISKGLIACDSDSGGPTSSNYSLFPFKKIRRPIYPLDL</sequence>